<evidence type="ECO:0000256" key="15">
    <source>
        <dbReference type="ARBA" id="ARBA00023303"/>
    </source>
</evidence>
<evidence type="ECO:0000256" key="7">
    <source>
        <dbReference type="ARBA" id="ARBA00022729"/>
    </source>
</evidence>
<feature type="transmembrane region" description="Helical" evidence="16">
    <location>
        <begin position="1190"/>
        <end position="1209"/>
    </location>
</feature>
<evidence type="ECO:0000256" key="12">
    <source>
        <dbReference type="ARBA" id="ARBA00023136"/>
    </source>
</evidence>
<gene>
    <name evidence="19" type="ORF">TKK_011080</name>
</gene>
<dbReference type="Pfam" id="PF08473">
    <property type="entry name" value="VGCC_alpha2"/>
    <property type="match status" value="1"/>
</dbReference>
<dbReference type="PANTHER" id="PTHR10166:SF31">
    <property type="entry name" value="CA[2+] CHANNEL MUSCLE-SPECIFIC ALPHA2_DELTA SUBUNIT, ISOFORM A"/>
    <property type="match status" value="1"/>
</dbReference>
<evidence type="ECO:0000256" key="10">
    <source>
        <dbReference type="ARBA" id="ARBA00022989"/>
    </source>
</evidence>
<feature type="domain" description="VWFA" evidence="18">
    <location>
        <begin position="262"/>
        <end position="451"/>
    </location>
</feature>
<dbReference type="InterPro" id="IPR013680">
    <property type="entry name" value="VDCC_a2/dsu"/>
</dbReference>
<evidence type="ECO:0000256" key="16">
    <source>
        <dbReference type="SAM" id="Phobius"/>
    </source>
</evidence>
<dbReference type="InterPro" id="IPR036465">
    <property type="entry name" value="vWFA_dom_sf"/>
</dbReference>
<dbReference type="PANTHER" id="PTHR10166">
    <property type="entry name" value="VOLTAGE-DEPENDENT CALCIUM CHANNEL SUBUNIT ALPHA-2/DELTA-RELATED"/>
    <property type="match status" value="1"/>
</dbReference>
<dbReference type="GO" id="GO:0005262">
    <property type="term" value="F:calcium channel activity"/>
    <property type="evidence" value="ECO:0007669"/>
    <property type="project" value="UniProtKB-KW"/>
</dbReference>
<evidence type="ECO:0000256" key="11">
    <source>
        <dbReference type="ARBA" id="ARBA00023065"/>
    </source>
</evidence>
<evidence type="ECO:0000256" key="2">
    <source>
        <dbReference type="ARBA" id="ARBA00022448"/>
    </source>
</evidence>
<keyword evidence="8" id="KW-0106">Calcium</keyword>
<feature type="signal peptide" evidence="17">
    <location>
        <begin position="1"/>
        <end position="24"/>
    </location>
</feature>
<dbReference type="PROSITE" id="PS50234">
    <property type="entry name" value="VWFA"/>
    <property type="match status" value="1"/>
</dbReference>
<evidence type="ECO:0000256" key="6">
    <source>
        <dbReference type="ARBA" id="ARBA00022723"/>
    </source>
</evidence>
<evidence type="ECO:0000256" key="5">
    <source>
        <dbReference type="ARBA" id="ARBA00022692"/>
    </source>
</evidence>
<dbReference type="FunFam" id="3.40.50.410:FF:000095">
    <property type="entry name" value="Dihydropyridine-sensitive l-type calcium channel"/>
    <property type="match status" value="1"/>
</dbReference>
<dbReference type="InterPro" id="IPR051173">
    <property type="entry name" value="Ca_channel_alpha-2/delta"/>
</dbReference>
<dbReference type="CDD" id="cd01463">
    <property type="entry name" value="vWA_VGCC_like"/>
    <property type="match status" value="1"/>
</dbReference>
<keyword evidence="20" id="KW-1185">Reference proteome</keyword>
<evidence type="ECO:0000256" key="17">
    <source>
        <dbReference type="SAM" id="SignalP"/>
    </source>
</evidence>
<comment type="subcellular location">
    <subcellularLocation>
        <location evidence="1">Membrane</location>
        <topology evidence="1">Single-pass type I membrane protein</topology>
    </subcellularLocation>
</comment>
<feature type="chain" id="PRO_5044893101" description="VWFA domain-containing protein" evidence="17">
    <location>
        <begin position="25"/>
        <end position="1211"/>
    </location>
</feature>
<keyword evidence="14" id="KW-0325">Glycoprotein</keyword>
<organism evidence="19 20">
    <name type="scientific">Trichogramma kaykai</name>
    <dbReference type="NCBI Taxonomy" id="54128"/>
    <lineage>
        <taxon>Eukaryota</taxon>
        <taxon>Metazoa</taxon>
        <taxon>Ecdysozoa</taxon>
        <taxon>Arthropoda</taxon>
        <taxon>Hexapoda</taxon>
        <taxon>Insecta</taxon>
        <taxon>Pterygota</taxon>
        <taxon>Neoptera</taxon>
        <taxon>Endopterygota</taxon>
        <taxon>Hymenoptera</taxon>
        <taxon>Apocrita</taxon>
        <taxon>Proctotrupomorpha</taxon>
        <taxon>Chalcidoidea</taxon>
        <taxon>Trichogrammatidae</taxon>
        <taxon>Trichogramma</taxon>
    </lineage>
</organism>
<keyword evidence="15" id="KW-0407">Ion channel</keyword>
<dbReference type="Gene3D" id="3.30.450.20">
    <property type="entry name" value="PAS domain"/>
    <property type="match status" value="1"/>
</dbReference>
<keyword evidence="4" id="KW-0107">Calcium channel</keyword>
<keyword evidence="11" id="KW-0406">Ion transport</keyword>
<keyword evidence="2" id="KW-0813">Transport</keyword>
<evidence type="ECO:0000259" key="18">
    <source>
        <dbReference type="PROSITE" id="PS50234"/>
    </source>
</evidence>
<dbReference type="AlphaFoldDB" id="A0ABD2WPX3"/>
<evidence type="ECO:0000256" key="4">
    <source>
        <dbReference type="ARBA" id="ARBA00022673"/>
    </source>
</evidence>
<dbReference type="GO" id="GO:0046872">
    <property type="term" value="F:metal ion binding"/>
    <property type="evidence" value="ECO:0007669"/>
    <property type="project" value="UniProtKB-KW"/>
</dbReference>
<dbReference type="InterPro" id="IPR013608">
    <property type="entry name" value="VWA_N"/>
</dbReference>
<dbReference type="InterPro" id="IPR002035">
    <property type="entry name" value="VWF_A"/>
</dbReference>
<keyword evidence="7 17" id="KW-0732">Signal</keyword>
<comment type="caution">
    <text evidence="19">The sequence shown here is derived from an EMBL/GenBank/DDBJ whole genome shotgun (WGS) entry which is preliminary data.</text>
</comment>
<dbReference type="SUPFAM" id="SSF53300">
    <property type="entry name" value="vWA-like"/>
    <property type="match status" value="1"/>
</dbReference>
<dbReference type="Proteomes" id="UP001627154">
    <property type="component" value="Unassembled WGS sequence"/>
</dbReference>
<keyword evidence="12 16" id="KW-0472">Membrane</keyword>
<name>A0ABD2WPX3_9HYME</name>
<dbReference type="Pfam" id="PF13519">
    <property type="entry name" value="VWA_2"/>
    <property type="match status" value="1"/>
</dbReference>
<sequence length="1211" mass="138708">MRALTGSWFLPLVLLCLCTCQLRAERRSKESVLVDQWAESIGQEIWRLTNTVLQPTELLQRYKKMGARVADKSGEEIIKTIGENVGRMLSRKMDAVKCLYKEAESLSEQWNGNYSNDFTYYSAKYSNASVEQEIDIPQVPSNMLNQLDTYVPMSLEPDTHFNNISVNTSFSSIHVPTNVFDKLPRVGETILWSKQMDRIFKHNYRSDPALMWQYLCSTTGILRQYPAMRWPVAHTADGRELSDTYDCRVRSWFIEASTCSKDMVVLVDNSGSMTGMSNTIAKATVATILSTLSNNDFVAVFNFSDTTDQIVPCFQDKLVQATPENIKKFNLEIDQMRPEGVANLTEAFMTAFDILEAYRTKERCGEGMSCNQMIMLITDGIASNITEVFEAYNWFENGTRIPVRVFTYLLGQEVQKVREIQWMACLNRGYYAHIHNQAEVPEQVLKYINVVARPLVLYGKAHPVVWTHAYVDISDAIEAVTARKKTEGKWGDRLLISVSIPVFDRRGNAKNPKKQADLLGVVGTDVPLKDIRKLTLPYKLGVNGYAFIVSNNGYVVLHPALKPDYNGELKLNYNSIDLTEVEILDDGKPPREPGEEITEIRRALVNHECGSKKSVRVKLHYDDYRRVTLESRDYFYAKLPLTPFGIAVVLPQYGRYYIKVNKKIEKYRNINISDYFVGDDWGVHPEWVYCRYHYLEGHEFETPEDELRHFLAIIGDFSKSEAERYPEQYKPYTKAKVQTCANLDDAPVLIEDDDDEDLDCGSDDLEEELEDFDRHRNDHYCNKELVELLLMDAYATHELYSGEFRSPYSSERELMSRYEVFQRFVSTQSGLTRWQGIENAQVDSMEERIARFRAHRRGPNEPWYKGAILQNEVDPDSVSVTVPPIKEPESGLNATVTISMGVYPRDAGKRAAAGVTGFLLPMTALYKQFMSIVTDKVPIPSLNCNSSTVDCYLIDQNGYIVISEAHNHDAGKFFGTLDETAPVFRSLVEQGLFDAVDIYDYLAVCYDIKLESGASTITNPFEAVWDFIKRPLTTAMAPLQRMSSAFNLPLAYAQDMDKEPDFTKPPKKHKVRYSRPCDMKMTLYIVNSTNYHKSFTNREDDCALQFYAQRVPHTNLIFVIVKTDQQSCYDKMDVSPHEIFPYTVNGNITEFPCHKIPLNNLYRRRLEHCHTQHEDEDLIEACGGAANLEISYIFLVIFILANVALHLRYRQ</sequence>
<dbReference type="Gene3D" id="3.40.50.410">
    <property type="entry name" value="von Willebrand factor, type A domain"/>
    <property type="match status" value="1"/>
</dbReference>
<dbReference type="Pfam" id="PF08399">
    <property type="entry name" value="VWA_N"/>
    <property type="match status" value="1"/>
</dbReference>
<evidence type="ECO:0000313" key="20">
    <source>
        <dbReference type="Proteomes" id="UP001627154"/>
    </source>
</evidence>
<reference evidence="19 20" key="1">
    <citation type="journal article" date="2024" name="bioRxiv">
        <title>A reference genome for Trichogramma kaykai: A tiny desert-dwelling parasitoid wasp with competing sex-ratio distorters.</title>
        <authorList>
            <person name="Culotta J."/>
            <person name="Lindsey A.R."/>
        </authorList>
    </citation>
    <scope>NUCLEOTIDE SEQUENCE [LARGE SCALE GENOMIC DNA]</scope>
    <source>
        <strain evidence="19 20">KSX58</strain>
    </source>
</reference>
<keyword evidence="9" id="KW-0851">Voltage-gated channel</keyword>
<evidence type="ECO:0000256" key="8">
    <source>
        <dbReference type="ARBA" id="ARBA00022837"/>
    </source>
</evidence>
<evidence type="ECO:0000256" key="9">
    <source>
        <dbReference type="ARBA" id="ARBA00022882"/>
    </source>
</evidence>
<dbReference type="EMBL" id="JBJJXI010000088">
    <property type="protein sequence ID" value="KAL3394804.1"/>
    <property type="molecule type" value="Genomic_DNA"/>
</dbReference>
<evidence type="ECO:0000256" key="13">
    <source>
        <dbReference type="ARBA" id="ARBA00023157"/>
    </source>
</evidence>
<evidence type="ECO:0000256" key="14">
    <source>
        <dbReference type="ARBA" id="ARBA00023180"/>
    </source>
</evidence>
<keyword evidence="6" id="KW-0479">Metal-binding</keyword>
<evidence type="ECO:0000313" key="19">
    <source>
        <dbReference type="EMBL" id="KAL3394804.1"/>
    </source>
</evidence>
<accession>A0ABD2WPX3</accession>
<keyword evidence="10 16" id="KW-1133">Transmembrane helix</keyword>
<dbReference type="SMART" id="SM00327">
    <property type="entry name" value="VWA"/>
    <property type="match status" value="1"/>
</dbReference>
<proteinExistence type="predicted"/>
<dbReference type="GO" id="GO:0034702">
    <property type="term" value="C:monoatomic ion channel complex"/>
    <property type="evidence" value="ECO:0007669"/>
    <property type="project" value="UniProtKB-KW"/>
</dbReference>
<evidence type="ECO:0000256" key="1">
    <source>
        <dbReference type="ARBA" id="ARBA00004479"/>
    </source>
</evidence>
<keyword evidence="3" id="KW-0109">Calcium transport</keyword>
<protein>
    <recommendedName>
        <fullName evidence="18">VWFA domain-containing protein</fullName>
    </recommendedName>
</protein>
<evidence type="ECO:0000256" key="3">
    <source>
        <dbReference type="ARBA" id="ARBA00022568"/>
    </source>
</evidence>
<keyword evidence="13" id="KW-1015">Disulfide bond</keyword>
<keyword evidence="5 16" id="KW-0812">Transmembrane</keyword>